<protein>
    <submittedName>
        <fullName evidence="1">Uncharacterized protein</fullName>
    </submittedName>
</protein>
<proteinExistence type="predicted"/>
<reference evidence="1 2" key="1">
    <citation type="submission" date="2014-02" db="EMBL/GenBank/DDBJ databases">
        <authorList>
            <person name="Genoscope - CEA"/>
        </authorList>
    </citation>
    <scope>NUCLEOTIDE SEQUENCE [LARGE SCALE GENOMIC DNA]</scope>
    <source>
        <strain evidence="1 2">PCC 8005</strain>
    </source>
</reference>
<evidence type="ECO:0000313" key="2">
    <source>
        <dbReference type="Proteomes" id="UP000032946"/>
    </source>
</evidence>
<dbReference type="EMBL" id="FO818640">
    <property type="protein sequence ID" value="CDM98426.1"/>
    <property type="molecule type" value="Genomic_DNA"/>
</dbReference>
<dbReference type="Proteomes" id="UP000032946">
    <property type="component" value="Chromosome"/>
</dbReference>
<dbReference type="AlphaFoldDB" id="A0A9P1KLR2"/>
<accession>A0A9P1KLR2</accession>
<keyword evidence="2" id="KW-1185">Reference proteome</keyword>
<gene>
    <name evidence="1" type="ORF">ARTHRO_61027</name>
</gene>
<evidence type="ECO:0000313" key="1">
    <source>
        <dbReference type="EMBL" id="CDM98426.1"/>
    </source>
</evidence>
<sequence length="46" mass="5503">MGLYWRSGFIYPEPDWILKSLANWAVWNFGQTTHWLYLLFKVALIG</sequence>
<organism evidence="1 2">
    <name type="scientific">Limnospira indica PCC 8005</name>
    <dbReference type="NCBI Taxonomy" id="376219"/>
    <lineage>
        <taxon>Bacteria</taxon>
        <taxon>Bacillati</taxon>
        <taxon>Cyanobacteriota</taxon>
        <taxon>Cyanophyceae</taxon>
        <taxon>Oscillatoriophycideae</taxon>
        <taxon>Oscillatoriales</taxon>
        <taxon>Sirenicapillariaceae</taxon>
        <taxon>Limnospira</taxon>
    </lineage>
</organism>
<name>A0A9P1KLR2_9CYAN</name>